<protein>
    <submittedName>
        <fullName evidence="4">Phosphate/phosphite/phosphonate ABC transporter substrate-binding protein</fullName>
    </submittedName>
</protein>
<dbReference type="PANTHER" id="PTHR35841">
    <property type="entry name" value="PHOSPHONATES-BINDING PERIPLASMIC PROTEIN"/>
    <property type="match status" value="1"/>
</dbReference>
<dbReference type="SUPFAM" id="SSF53850">
    <property type="entry name" value="Periplasmic binding protein-like II"/>
    <property type="match status" value="1"/>
</dbReference>
<dbReference type="GO" id="GO:0055085">
    <property type="term" value="P:transmembrane transport"/>
    <property type="evidence" value="ECO:0007669"/>
    <property type="project" value="InterPro"/>
</dbReference>
<gene>
    <name evidence="4" type="primary">phnD</name>
    <name evidence="4" type="ORF">KJ970_11355</name>
</gene>
<dbReference type="Pfam" id="PF12974">
    <property type="entry name" value="Phosphonate-bd"/>
    <property type="match status" value="1"/>
</dbReference>
<reference evidence="4" key="1">
    <citation type="submission" date="2021-05" db="EMBL/GenBank/DDBJ databases">
        <title>Energy efficiency and biological interactions define the core microbiome of deep oligotrophic groundwater.</title>
        <authorList>
            <person name="Mehrshad M."/>
            <person name="Lopez-Fernandez M."/>
            <person name="Bell E."/>
            <person name="Bernier-Latmani R."/>
            <person name="Bertilsson S."/>
            <person name="Dopson M."/>
        </authorList>
    </citation>
    <scope>NUCLEOTIDE SEQUENCE</scope>
    <source>
        <strain evidence="4">Modern_marine.mb.64</strain>
    </source>
</reference>
<organism evidence="4 5">
    <name type="scientific">Eiseniibacteriota bacterium</name>
    <dbReference type="NCBI Taxonomy" id="2212470"/>
    <lineage>
        <taxon>Bacteria</taxon>
        <taxon>Candidatus Eiseniibacteriota</taxon>
    </lineage>
</organism>
<sequence>MEVQTKVAALFFPGLRAGILGGMCLLAVLMLFGRAAGAQEDVIDLSDLSPPPAPPPSEVPPLRVAVSNVLSPQGTVESYGLLLKYLGDKMNRPIELVQRRTYLETNELIRASEVDLAFVCTSSYVVGHEQFGMQLLAVPVVHGATTYHAVLIVHHNNPAESMEDLKGSIFAFTDPLSHTGHNYPKFLIRQLGETPESFFGKTIYTYSHDTALQAVADGSVDAACLHSIVLGFALKRDPKLAGKIKQIHQSPPFGMPPVVIGPGVDPALVAQLREILIGMKDDPEGKRALALIDYDAFVTIEDKAYDSIRVIFRAVGVLETPEP</sequence>
<evidence type="ECO:0000256" key="1">
    <source>
        <dbReference type="ARBA" id="ARBA00007162"/>
    </source>
</evidence>
<dbReference type="PANTHER" id="PTHR35841:SF1">
    <property type="entry name" value="PHOSPHONATES-BINDING PERIPLASMIC PROTEIN"/>
    <property type="match status" value="1"/>
</dbReference>
<keyword evidence="2" id="KW-0732">Signal</keyword>
<feature type="transmembrane region" description="Helical" evidence="3">
    <location>
        <begin position="7"/>
        <end position="32"/>
    </location>
</feature>
<comment type="caution">
    <text evidence="4">The sequence shown here is derived from an EMBL/GenBank/DDBJ whole genome shotgun (WGS) entry which is preliminary data.</text>
</comment>
<evidence type="ECO:0000313" key="5">
    <source>
        <dbReference type="Proteomes" id="UP000777784"/>
    </source>
</evidence>
<evidence type="ECO:0000313" key="4">
    <source>
        <dbReference type="EMBL" id="MBU2691514.1"/>
    </source>
</evidence>
<proteinExistence type="inferred from homology"/>
<keyword evidence="3" id="KW-0472">Membrane</keyword>
<evidence type="ECO:0000256" key="3">
    <source>
        <dbReference type="SAM" id="Phobius"/>
    </source>
</evidence>
<dbReference type="AlphaFoldDB" id="A0A948RXP7"/>
<dbReference type="Gene3D" id="3.40.190.10">
    <property type="entry name" value="Periplasmic binding protein-like II"/>
    <property type="match status" value="2"/>
</dbReference>
<accession>A0A948RXP7</accession>
<keyword evidence="3" id="KW-1133">Transmembrane helix</keyword>
<evidence type="ECO:0000256" key="2">
    <source>
        <dbReference type="ARBA" id="ARBA00022729"/>
    </source>
</evidence>
<dbReference type="Proteomes" id="UP000777784">
    <property type="component" value="Unassembled WGS sequence"/>
</dbReference>
<name>A0A948RXP7_UNCEI</name>
<dbReference type="GO" id="GO:0043190">
    <property type="term" value="C:ATP-binding cassette (ABC) transporter complex"/>
    <property type="evidence" value="ECO:0007669"/>
    <property type="project" value="InterPro"/>
</dbReference>
<keyword evidence="3" id="KW-0812">Transmembrane</keyword>
<comment type="similarity">
    <text evidence="1">Belongs to the phosphate/phosphite/phosphonate binding protein family.</text>
</comment>
<dbReference type="CDD" id="cd13571">
    <property type="entry name" value="PBP2_PnhD_1"/>
    <property type="match status" value="1"/>
</dbReference>
<dbReference type="InterPro" id="IPR005770">
    <property type="entry name" value="PhnD"/>
</dbReference>
<dbReference type="EMBL" id="JAHJDP010000065">
    <property type="protein sequence ID" value="MBU2691514.1"/>
    <property type="molecule type" value="Genomic_DNA"/>
</dbReference>
<dbReference type="NCBIfam" id="TIGR01098">
    <property type="entry name" value="3A0109s03R"/>
    <property type="match status" value="1"/>
</dbReference>